<feature type="signal peptide" evidence="12">
    <location>
        <begin position="1"/>
        <end position="21"/>
    </location>
</feature>
<dbReference type="InterPro" id="IPR008969">
    <property type="entry name" value="CarboxyPept-like_regulatory"/>
</dbReference>
<keyword evidence="4 10" id="KW-0812">Transmembrane</keyword>
<dbReference type="InterPro" id="IPR023997">
    <property type="entry name" value="TonB-dep_OMP_SusC/RagA_CS"/>
</dbReference>
<evidence type="ECO:0000256" key="7">
    <source>
        <dbReference type="ARBA" id="ARBA00023136"/>
    </source>
</evidence>
<dbReference type="SUPFAM" id="SSF49464">
    <property type="entry name" value="Carboxypeptidase regulatory domain-like"/>
    <property type="match status" value="1"/>
</dbReference>
<dbReference type="InterPro" id="IPR023996">
    <property type="entry name" value="TonB-dep_OMP_SusC/RagA"/>
</dbReference>
<protein>
    <submittedName>
        <fullName evidence="15">SusC/RagA family TonB-linked outer membrane protein</fullName>
    </submittedName>
</protein>
<comment type="similarity">
    <text evidence="10 11">Belongs to the TonB-dependent receptor family.</text>
</comment>
<organism evidence="15 16">
    <name type="scientific">Rufibacter hautae</name>
    <dbReference type="NCBI Taxonomy" id="2595005"/>
    <lineage>
        <taxon>Bacteria</taxon>
        <taxon>Pseudomonadati</taxon>
        <taxon>Bacteroidota</taxon>
        <taxon>Cytophagia</taxon>
        <taxon>Cytophagales</taxon>
        <taxon>Hymenobacteraceae</taxon>
        <taxon>Rufibacter</taxon>
    </lineage>
</organism>
<keyword evidence="2 10" id="KW-0813">Transport</keyword>
<dbReference type="GO" id="GO:0009279">
    <property type="term" value="C:cell outer membrane"/>
    <property type="evidence" value="ECO:0007669"/>
    <property type="project" value="UniProtKB-SubCell"/>
</dbReference>
<name>A0A5B6TIQ7_9BACT</name>
<keyword evidence="6 11" id="KW-0798">TonB box</keyword>
<accession>A0A5B6TIQ7</accession>
<evidence type="ECO:0000256" key="8">
    <source>
        <dbReference type="ARBA" id="ARBA00023170"/>
    </source>
</evidence>
<dbReference type="InterPro" id="IPR036942">
    <property type="entry name" value="Beta-barrel_TonB_sf"/>
</dbReference>
<keyword evidence="9 10" id="KW-0998">Cell outer membrane</keyword>
<dbReference type="SUPFAM" id="SSF56935">
    <property type="entry name" value="Porins"/>
    <property type="match status" value="1"/>
</dbReference>
<dbReference type="Gene3D" id="2.170.130.10">
    <property type="entry name" value="TonB-dependent receptor, plug domain"/>
    <property type="match status" value="1"/>
</dbReference>
<reference evidence="15 16" key="1">
    <citation type="submission" date="2019-07" db="EMBL/GenBank/DDBJ databases">
        <title>Rufibacter sp. nov., isolated from lake sediment.</title>
        <authorList>
            <person name="Qu J.-H."/>
        </authorList>
    </citation>
    <scope>NUCLEOTIDE SEQUENCE [LARGE SCALE GENOMIC DNA]</scope>
    <source>
        <strain evidence="15 16">NBS58-1</strain>
    </source>
</reference>
<evidence type="ECO:0000259" key="13">
    <source>
        <dbReference type="Pfam" id="PF00593"/>
    </source>
</evidence>
<keyword evidence="3 10" id="KW-1134">Transmembrane beta strand</keyword>
<keyword evidence="5 12" id="KW-0732">Signal</keyword>
<evidence type="ECO:0000256" key="6">
    <source>
        <dbReference type="ARBA" id="ARBA00023077"/>
    </source>
</evidence>
<dbReference type="NCBIfam" id="TIGR04057">
    <property type="entry name" value="SusC_RagA_signa"/>
    <property type="match status" value="1"/>
</dbReference>
<dbReference type="Gene3D" id="2.40.170.20">
    <property type="entry name" value="TonB-dependent receptor, beta-barrel domain"/>
    <property type="match status" value="1"/>
</dbReference>
<keyword evidence="16" id="KW-1185">Reference proteome</keyword>
<dbReference type="GO" id="GO:0015344">
    <property type="term" value="F:siderophore uptake transmembrane transporter activity"/>
    <property type="evidence" value="ECO:0007669"/>
    <property type="project" value="TreeGrafter"/>
</dbReference>
<dbReference type="InterPro" id="IPR039426">
    <property type="entry name" value="TonB-dep_rcpt-like"/>
</dbReference>
<feature type="domain" description="TonB-dependent receptor-like beta-barrel" evidence="13">
    <location>
        <begin position="454"/>
        <end position="819"/>
    </location>
</feature>
<comment type="caution">
    <text evidence="15">The sequence shown here is derived from an EMBL/GenBank/DDBJ whole genome shotgun (WGS) entry which is preliminary data.</text>
</comment>
<evidence type="ECO:0000256" key="9">
    <source>
        <dbReference type="ARBA" id="ARBA00023237"/>
    </source>
</evidence>
<evidence type="ECO:0000256" key="11">
    <source>
        <dbReference type="RuleBase" id="RU003357"/>
    </source>
</evidence>
<evidence type="ECO:0000256" key="10">
    <source>
        <dbReference type="PROSITE-ProRule" id="PRU01360"/>
    </source>
</evidence>
<evidence type="ECO:0000256" key="5">
    <source>
        <dbReference type="ARBA" id="ARBA00022729"/>
    </source>
</evidence>
<evidence type="ECO:0000256" key="3">
    <source>
        <dbReference type="ARBA" id="ARBA00022452"/>
    </source>
</evidence>
<dbReference type="EMBL" id="VKKY01000001">
    <property type="protein sequence ID" value="KAA3439259.1"/>
    <property type="molecule type" value="Genomic_DNA"/>
</dbReference>
<dbReference type="Proteomes" id="UP000324133">
    <property type="component" value="Unassembled WGS sequence"/>
</dbReference>
<evidence type="ECO:0000313" key="16">
    <source>
        <dbReference type="Proteomes" id="UP000324133"/>
    </source>
</evidence>
<dbReference type="InterPro" id="IPR037066">
    <property type="entry name" value="Plug_dom_sf"/>
</dbReference>
<sequence length="1071" mass="117250">MKKCLLLTLLVLACCMSQAWAQAVTVSGTVTSADDGTPLPGVSVVVKGTQVGTSTGVTGTYSLTVPDQNASLVFSFIGYKALERAVNGATTINVALVSDATQLTEVVVTALGIERSRNSLPFAATQLEGSTVTAARNPNMVNSLSGKVAGLSVTQTNTLGGSANVVIRGTKSLTGNNQALFVVDGVPISNDVTNTYNQTTGRGGFDYGNPAADINPDDIESMSVLKGAAATALYGSRAANGVILITTKKGKRGLGVTLNNGVTIGTIDKKTFPEYQKEYGAGYGAAWLRYDVDGDGNLDNVVRMGDDASYGFPFDPNVLVYQWDAFDPASPNYKKPRPWVAGENGPEYFFETAVSVNNSITIDGGNEKANFKLGYNRNQDKGLLPNSEITKNMINFSGSLNLTSKLTTSAGVNFTQQEGLGRYGSGYSSINPMLGFRQWFQTNVDLKEQEEAYWRNKQNITWNWRSPSNLTAAYHDNVYWTRYENFESDERYRTFGNVASNYKFTEWLDLTARVSLDTYDELQEERFAIGSTTNDQDPNYTRYNRSFREFNFDLFANFDRNFTPDFNIRGLVGLNMRRSKLNSVRATTSGGLVVPRLYALSNSLNLLSPPIESELRRAVDGVFANATLGYKETIFLDLSGRRDQSSTLPRGNNSYFYPSVALSFVFSELLKQDWLSYAKIRGNYAEVGNDAPFAATDRYYNKQDEEIDAPIGTFGGIPLYSVPGTRYNPTLKPERTKSSEIGLETAFLDNRLGFEVTVYKSNTINQILPVSVSAATGYSFKYVNAGEVENRGIETALRFQPIKNDDFSWNLNLNWTHNRNEVVALAEGENMILATYQGGVSSNAAVGRPFGILRGQGFVLHENGGRMVDEDGFYLLSDPTKEISNPNPDWQGGISNTISFKGLSLYFLIDIRKGGELFNLDTYYGFGTGLYPETAGLNDLGNPSRLPVSEGGGIILPGVKEDGSPNDIRVENTEGVMGYYTPAEYHVYGAGFVKLREASLTYTLPQQLISKLKVFKGIDVSVVGRNLWIIDKDVPYSDPEAGFGAGNIGLGYLSGAYPTPRNVGFNVRFQF</sequence>
<feature type="chain" id="PRO_5023125406" evidence="12">
    <location>
        <begin position="22"/>
        <end position="1071"/>
    </location>
</feature>
<dbReference type="InterPro" id="IPR012910">
    <property type="entry name" value="Plug_dom"/>
</dbReference>
<keyword evidence="7 10" id="KW-0472">Membrane</keyword>
<feature type="domain" description="TonB-dependent receptor plug" evidence="14">
    <location>
        <begin position="119"/>
        <end position="242"/>
    </location>
</feature>
<dbReference type="PROSITE" id="PS52016">
    <property type="entry name" value="TONB_DEPENDENT_REC_3"/>
    <property type="match status" value="1"/>
</dbReference>
<dbReference type="PANTHER" id="PTHR30069:SF29">
    <property type="entry name" value="HEMOGLOBIN AND HEMOGLOBIN-HAPTOGLOBIN-BINDING PROTEIN 1-RELATED"/>
    <property type="match status" value="1"/>
</dbReference>
<evidence type="ECO:0000256" key="12">
    <source>
        <dbReference type="SAM" id="SignalP"/>
    </source>
</evidence>
<evidence type="ECO:0000256" key="1">
    <source>
        <dbReference type="ARBA" id="ARBA00004571"/>
    </source>
</evidence>
<dbReference type="OrthoDB" id="9768177at2"/>
<dbReference type="AlphaFoldDB" id="A0A5B6TIQ7"/>
<dbReference type="Pfam" id="PF13715">
    <property type="entry name" value="CarbopepD_reg_2"/>
    <property type="match status" value="1"/>
</dbReference>
<dbReference type="PANTHER" id="PTHR30069">
    <property type="entry name" value="TONB-DEPENDENT OUTER MEMBRANE RECEPTOR"/>
    <property type="match status" value="1"/>
</dbReference>
<evidence type="ECO:0000256" key="4">
    <source>
        <dbReference type="ARBA" id="ARBA00022692"/>
    </source>
</evidence>
<dbReference type="Gene3D" id="2.60.40.1120">
    <property type="entry name" value="Carboxypeptidase-like, regulatory domain"/>
    <property type="match status" value="1"/>
</dbReference>
<keyword evidence="8" id="KW-0675">Receptor</keyword>
<dbReference type="NCBIfam" id="TIGR04056">
    <property type="entry name" value="OMP_RagA_SusC"/>
    <property type="match status" value="1"/>
</dbReference>
<proteinExistence type="inferred from homology"/>
<evidence type="ECO:0000259" key="14">
    <source>
        <dbReference type="Pfam" id="PF07715"/>
    </source>
</evidence>
<evidence type="ECO:0000313" key="15">
    <source>
        <dbReference type="EMBL" id="KAA3439259.1"/>
    </source>
</evidence>
<dbReference type="GO" id="GO:0044718">
    <property type="term" value="P:siderophore transmembrane transport"/>
    <property type="evidence" value="ECO:0007669"/>
    <property type="project" value="TreeGrafter"/>
</dbReference>
<gene>
    <name evidence="15" type="ORF">FOA19_00820</name>
</gene>
<dbReference type="InterPro" id="IPR000531">
    <property type="entry name" value="Beta-barrel_TonB"/>
</dbReference>
<comment type="subcellular location">
    <subcellularLocation>
        <location evidence="1 10">Cell outer membrane</location>
        <topology evidence="1 10">Multi-pass membrane protein</topology>
    </subcellularLocation>
</comment>
<dbReference type="Pfam" id="PF07715">
    <property type="entry name" value="Plug"/>
    <property type="match status" value="1"/>
</dbReference>
<dbReference type="Pfam" id="PF00593">
    <property type="entry name" value="TonB_dep_Rec_b-barrel"/>
    <property type="match status" value="1"/>
</dbReference>
<evidence type="ECO:0000256" key="2">
    <source>
        <dbReference type="ARBA" id="ARBA00022448"/>
    </source>
</evidence>